<proteinExistence type="predicted"/>
<gene>
    <name evidence="1" type="ORF">L1987_23857</name>
</gene>
<evidence type="ECO:0000313" key="1">
    <source>
        <dbReference type="EMBL" id="KAI3807919.1"/>
    </source>
</evidence>
<keyword evidence="2" id="KW-1185">Reference proteome</keyword>
<accession>A0ACB9IJ27</accession>
<dbReference type="EMBL" id="CM042025">
    <property type="protein sequence ID" value="KAI3807919.1"/>
    <property type="molecule type" value="Genomic_DNA"/>
</dbReference>
<comment type="caution">
    <text evidence="1">The sequence shown here is derived from an EMBL/GenBank/DDBJ whole genome shotgun (WGS) entry which is preliminary data.</text>
</comment>
<evidence type="ECO:0000313" key="2">
    <source>
        <dbReference type="Proteomes" id="UP001056120"/>
    </source>
</evidence>
<protein>
    <submittedName>
        <fullName evidence="1">Uncharacterized protein</fullName>
    </submittedName>
</protein>
<dbReference type="Proteomes" id="UP001056120">
    <property type="component" value="Linkage Group LG08"/>
</dbReference>
<name>A0ACB9IJ27_9ASTR</name>
<organism evidence="1 2">
    <name type="scientific">Smallanthus sonchifolius</name>
    <dbReference type="NCBI Taxonomy" id="185202"/>
    <lineage>
        <taxon>Eukaryota</taxon>
        <taxon>Viridiplantae</taxon>
        <taxon>Streptophyta</taxon>
        <taxon>Embryophyta</taxon>
        <taxon>Tracheophyta</taxon>
        <taxon>Spermatophyta</taxon>
        <taxon>Magnoliopsida</taxon>
        <taxon>eudicotyledons</taxon>
        <taxon>Gunneridae</taxon>
        <taxon>Pentapetalae</taxon>
        <taxon>asterids</taxon>
        <taxon>campanulids</taxon>
        <taxon>Asterales</taxon>
        <taxon>Asteraceae</taxon>
        <taxon>Asteroideae</taxon>
        <taxon>Heliantheae alliance</taxon>
        <taxon>Millerieae</taxon>
        <taxon>Smallanthus</taxon>
    </lineage>
</organism>
<sequence length="80" mass="8843">METSNVALPVDPEVEMEEIQPPSAAVPFELNDVFAIINVVPMMALLRYGFFHKGIVPGLCFGACLGNDYSESKLLQNVEW</sequence>
<reference evidence="2" key="1">
    <citation type="journal article" date="2022" name="Mol. Ecol. Resour.">
        <title>The genomes of chicory, endive, great burdock and yacon provide insights into Asteraceae palaeo-polyploidization history and plant inulin production.</title>
        <authorList>
            <person name="Fan W."/>
            <person name="Wang S."/>
            <person name="Wang H."/>
            <person name="Wang A."/>
            <person name="Jiang F."/>
            <person name="Liu H."/>
            <person name="Zhao H."/>
            <person name="Xu D."/>
            <person name="Zhang Y."/>
        </authorList>
    </citation>
    <scope>NUCLEOTIDE SEQUENCE [LARGE SCALE GENOMIC DNA]</scope>
    <source>
        <strain evidence="2">cv. Yunnan</strain>
    </source>
</reference>
<reference evidence="1 2" key="2">
    <citation type="journal article" date="2022" name="Mol. Ecol. Resour.">
        <title>The genomes of chicory, endive, great burdock and yacon provide insights into Asteraceae paleo-polyploidization history and plant inulin production.</title>
        <authorList>
            <person name="Fan W."/>
            <person name="Wang S."/>
            <person name="Wang H."/>
            <person name="Wang A."/>
            <person name="Jiang F."/>
            <person name="Liu H."/>
            <person name="Zhao H."/>
            <person name="Xu D."/>
            <person name="Zhang Y."/>
        </authorList>
    </citation>
    <scope>NUCLEOTIDE SEQUENCE [LARGE SCALE GENOMIC DNA]</scope>
    <source>
        <strain evidence="2">cv. Yunnan</strain>
        <tissue evidence="1">Leaves</tissue>
    </source>
</reference>